<dbReference type="HOGENOM" id="CLU_010194_44_6_1"/>
<dbReference type="PANTHER" id="PTHR24320:SF282">
    <property type="entry name" value="WW DOMAIN-CONTAINING OXIDOREDUCTASE"/>
    <property type="match status" value="1"/>
</dbReference>
<evidence type="ECO:0000256" key="1">
    <source>
        <dbReference type="ARBA" id="ARBA00006484"/>
    </source>
</evidence>
<reference evidence="5" key="2">
    <citation type="submission" date="2015-01" db="EMBL/GenBank/DDBJ databases">
        <title>Evolutionary Origins and Diversification of the Mycorrhizal Mutualists.</title>
        <authorList>
            <consortium name="DOE Joint Genome Institute"/>
            <consortium name="Mycorrhizal Genomics Consortium"/>
            <person name="Kohler A."/>
            <person name="Kuo A."/>
            <person name="Nagy L.G."/>
            <person name="Floudas D."/>
            <person name="Copeland A."/>
            <person name="Barry K.W."/>
            <person name="Cichocki N."/>
            <person name="Veneault-Fourrey C."/>
            <person name="LaButti K."/>
            <person name="Lindquist E.A."/>
            <person name="Lipzen A."/>
            <person name="Lundell T."/>
            <person name="Morin E."/>
            <person name="Murat C."/>
            <person name="Riley R."/>
            <person name="Ohm R."/>
            <person name="Sun H."/>
            <person name="Tunlid A."/>
            <person name="Henrissat B."/>
            <person name="Grigoriev I.V."/>
            <person name="Hibbett D.S."/>
            <person name="Martin F."/>
        </authorList>
    </citation>
    <scope>NUCLEOTIDE SEQUENCE [LARGE SCALE GENOMIC DNA]</scope>
    <source>
        <strain evidence="5">Zn</strain>
    </source>
</reference>
<evidence type="ECO:0000256" key="3">
    <source>
        <dbReference type="ARBA" id="ARBA00023002"/>
    </source>
</evidence>
<dbReference type="Gene3D" id="3.40.50.720">
    <property type="entry name" value="NAD(P)-binding Rossmann-like Domain"/>
    <property type="match status" value="1"/>
</dbReference>
<dbReference type="Proteomes" id="UP000054321">
    <property type="component" value="Unassembled WGS sequence"/>
</dbReference>
<dbReference type="EMBL" id="KN832872">
    <property type="protein sequence ID" value="KIN04565.1"/>
    <property type="molecule type" value="Genomic_DNA"/>
</dbReference>
<dbReference type="SUPFAM" id="SSF51735">
    <property type="entry name" value="NAD(P)-binding Rossmann-fold domains"/>
    <property type="match status" value="1"/>
</dbReference>
<accession>A0A0C3HNF4</accession>
<dbReference type="GO" id="GO:0016491">
    <property type="term" value="F:oxidoreductase activity"/>
    <property type="evidence" value="ECO:0007669"/>
    <property type="project" value="UniProtKB-KW"/>
</dbReference>
<dbReference type="InterPro" id="IPR002347">
    <property type="entry name" value="SDR_fam"/>
</dbReference>
<reference evidence="4 5" key="1">
    <citation type="submission" date="2014-04" db="EMBL/GenBank/DDBJ databases">
        <authorList>
            <consortium name="DOE Joint Genome Institute"/>
            <person name="Kuo A."/>
            <person name="Martino E."/>
            <person name="Perotto S."/>
            <person name="Kohler A."/>
            <person name="Nagy L.G."/>
            <person name="Floudas D."/>
            <person name="Copeland A."/>
            <person name="Barry K.W."/>
            <person name="Cichocki N."/>
            <person name="Veneault-Fourrey C."/>
            <person name="LaButti K."/>
            <person name="Lindquist E.A."/>
            <person name="Lipzen A."/>
            <person name="Lundell T."/>
            <person name="Morin E."/>
            <person name="Murat C."/>
            <person name="Sun H."/>
            <person name="Tunlid A."/>
            <person name="Henrissat B."/>
            <person name="Grigoriev I.V."/>
            <person name="Hibbett D.S."/>
            <person name="Martin F."/>
            <person name="Nordberg H.P."/>
            <person name="Cantor M.N."/>
            <person name="Hua S.X."/>
        </authorList>
    </citation>
    <scope>NUCLEOTIDE SEQUENCE [LARGE SCALE GENOMIC DNA]</scope>
    <source>
        <strain evidence="4 5">Zn</strain>
    </source>
</reference>
<dbReference type="AlphaFoldDB" id="A0A0C3HNF4"/>
<organism evidence="4 5">
    <name type="scientific">Oidiodendron maius (strain Zn)</name>
    <dbReference type="NCBI Taxonomy" id="913774"/>
    <lineage>
        <taxon>Eukaryota</taxon>
        <taxon>Fungi</taxon>
        <taxon>Dikarya</taxon>
        <taxon>Ascomycota</taxon>
        <taxon>Pezizomycotina</taxon>
        <taxon>Leotiomycetes</taxon>
        <taxon>Leotiomycetes incertae sedis</taxon>
        <taxon>Myxotrichaceae</taxon>
        <taxon>Oidiodendron</taxon>
    </lineage>
</organism>
<evidence type="ECO:0000256" key="2">
    <source>
        <dbReference type="ARBA" id="ARBA00022857"/>
    </source>
</evidence>
<evidence type="ECO:0000313" key="5">
    <source>
        <dbReference type="Proteomes" id="UP000054321"/>
    </source>
</evidence>
<evidence type="ECO:0000313" key="4">
    <source>
        <dbReference type="EMBL" id="KIN04565.1"/>
    </source>
</evidence>
<dbReference type="InterPro" id="IPR036291">
    <property type="entry name" value="NAD(P)-bd_dom_sf"/>
</dbReference>
<dbReference type="Pfam" id="PF00106">
    <property type="entry name" value="adh_short"/>
    <property type="match status" value="1"/>
</dbReference>
<comment type="similarity">
    <text evidence="1">Belongs to the short-chain dehydrogenases/reductases (SDR) family.</text>
</comment>
<evidence type="ECO:0008006" key="6">
    <source>
        <dbReference type="Google" id="ProtNLM"/>
    </source>
</evidence>
<name>A0A0C3HNF4_OIDMZ</name>
<dbReference type="PANTHER" id="PTHR24320">
    <property type="entry name" value="RETINOL DEHYDROGENASE"/>
    <property type="match status" value="1"/>
</dbReference>
<keyword evidence="3" id="KW-0560">Oxidoreductase</keyword>
<gene>
    <name evidence="4" type="ORF">OIDMADRAFT_50417</name>
</gene>
<dbReference type="OrthoDB" id="191139at2759"/>
<protein>
    <recommendedName>
        <fullName evidence="6">NAD(P)-binding protein</fullName>
    </recommendedName>
</protein>
<dbReference type="STRING" id="913774.A0A0C3HNF4"/>
<keyword evidence="5" id="KW-1185">Reference proteome</keyword>
<sequence length="328" mass="35382">MFGRLFSSGVVFAPDTDIPSLDDKVVLITGGNVGLGKETILRLAKHKPAQIYLAARNDASAQNAISDIETEVPGSAALIQYLHCDLASLASVQAAAHAFIELEKKRGGQPRLDLLFLNAGIMAVPAALTKDGYEIQLGTNHVGHFLLTKLLLPTLLATAKLPDADVRVISLTSLAHLFAPPWSGIVFDSLRTPMAWTPTLMRYGQSKLANVLFAKELQRRYGKQGITSVAVHPGAVDTELYRTVISTWWVAGSIVDLVRRILYLSVENGVKGQLWAATASVGDGPCQVKGGEYYEPLGVTGQGSWLSNNTGLALKLWEWSATEVGEYE</sequence>
<dbReference type="PRINTS" id="PR00081">
    <property type="entry name" value="GDHRDH"/>
</dbReference>
<dbReference type="InParanoid" id="A0A0C3HNF4"/>
<keyword evidence="2" id="KW-0521">NADP</keyword>
<proteinExistence type="inferred from homology"/>